<protein>
    <submittedName>
        <fullName evidence="1">Uncharacterized protein</fullName>
    </submittedName>
</protein>
<comment type="caution">
    <text evidence="1">The sequence shown here is derived from an EMBL/GenBank/DDBJ whole genome shotgun (WGS) entry which is preliminary data.</text>
</comment>
<dbReference type="EMBL" id="CM042037">
    <property type="protein sequence ID" value="KAI3743567.1"/>
    <property type="molecule type" value="Genomic_DNA"/>
</dbReference>
<accession>A0ACB9DAL8</accession>
<keyword evidence="2" id="KW-1185">Reference proteome</keyword>
<organism evidence="1 2">
    <name type="scientific">Smallanthus sonchifolius</name>
    <dbReference type="NCBI Taxonomy" id="185202"/>
    <lineage>
        <taxon>Eukaryota</taxon>
        <taxon>Viridiplantae</taxon>
        <taxon>Streptophyta</taxon>
        <taxon>Embryophyta</taxon>
        <taxon>Tracheophyta</taxon>
        <taxon>Spermatophyta</taxon>
        <taxon>Magnoliopsida</taxon>
        <taxon>eudicotyledons</taxon>
        <taxon>Gunneridae</taxon>
        <taxon>Pentapetalae</taxon>
        <taxon>asterids</taxon>
        <taxon>campanulids</taxon>
        <taxon>Asterales</taxon>
        <taxon>Asteraceae</taxon>
        <taxon>Asteroideae</taxon>
        <taxon>Heliantheae alliance</taxon>
        <taxon>Millerieae</taxon>
        <taxon>Smallanthus</taxon>
    </lineage>
</organism>
<evidence type="ECO:0000313" key="2">
    <source>
        <dbReference type="Proteomes" id="UP001056120"/>
    </source>
</evidence>
<gene>
    <name evidence="1" type="ORF">L1987_61277</name>
</gene>
<name>A0ACB9DAL8_9ASTR</name>
<reference evidence="1 2" key="2">
    <citation type="journal article" date="2022" name="Mol. Ecol. Resour.">
        <title>The genomes of chicory, endive, great burdock and yacon provide insights into Asteraceae paleo-polyploidization history and plant inulin production.</title>
        <authorList>
            <person name="Fan W."/>
            <person name="Wang S."/>
            <person name="Wang H."/>
            <person name="Wang A."/>
            <person name="Jiang F."/>
            <person name="Liu H."/>
            <person name="Zhao H."/>
            <person name="Xu D."/>
            <person name="Zhang Y."/>
        </authorList>
    </citation>
    <scope>NUCLEOTIDE SEQUENCE [LARGE SCALE GENOMIC DNA]</scope>
    <source>
        <strain evidence="2">cv. Yunnan</strain>
        <tissue evidence="1">Leaves</tissue>
    </source>
</reference>
<evidence type="ECO:0000313" key="1">
    <source>
        <dbReference type="EMBL" id="KAI3743567.1"/>
    </source>
</evidence>
<dbReference type="Proteomes" id="UP001056120">
    <property type="component" value="Linkage Group LG20"/>
</dbReference>
<sequence length="555" mass="64254">MGHGFQHILGIQRLAYFGGVVFAVIIILQNYEFRYGDVISSLFSASKIHIAYGAKSNGSNYSTDNATITLTAPQNLLDYNISETYKNASNSVHNFTKNESSSRDIFPSANLSAVTEVHRKKQTVKNESSSRGIFSSANLSAVTEVHRKKQTVKVVSISEMRDIFAHNRSSSHSMKPLWTSRADQELLNAKIKIENASFNEDDHDLYPFVFRNITRFRRSYELMEKTLKVYIYKEGEKPIFHQPEAVMKGIYASEGWFMLQMKSSKRFITKNPKQAHLFYIPYSSKLLKGTLSPNSYDRESVVPYLKNYIDMISGRYNFWNRTGGSDHFLVACHDWAADETRRFMGTCIRAICNTDIQKSDFELGKDVSLPETNIRYPQNPLQNLGGKPASKRPIFAFFAGKMHGYLRPILLRHWENKDPEMKIFKKLPKVKDDKNYVDFMKNSKFCICAKGSEVNSPRVVEAIFYECVPVIISDNFVPPFFEVLDWESFAVFVPEKDIPDLKNILLSIPKRRYLQMHQRVKEVQQHFLWHVKPVKYDIFHMILHSIWYTRVARVN</sequence>
<proteinExistence type="predicted"/>
<reference evidence="2" key="1">
    <citation type="journal article" date="2022" name="Mol. Ecol. Resour.">
        <title>The genomes of chicory, endive, great burdock and yacon provide insights into Asteraceae palaeo-polyploidization history and plant inulin production.</title>
        <authorList>
            <person name="Fan W."/>
            <person name="Wang S."/>
            <person name="Wang H."/>
            <person name="Wang A."/>
            <person name="Jiang F."/>
            <person name="Liu H."/>
            <person name="Zhao H."/>
            <person name="Xu D."/>
            <person name="Zhang Y."/>
        </authorList>
    </citation>
    <scope>NUCLEOTIDE SEQUENCE [LARGE SCALE GENOMIC DNA]</scope>
    <source>
        <strain evidence="2">cv. Yunnan</strain>
    </source>
</reference>